<dbReference type="RefSeq" id="WP_283741136.1">
    <property type="nucleotide sequence ID" value="NZ_JASJEV010000007.1"/>
</dbReference>
<accession>A0ABT7AIF2</accession>
<dbReference type="PANTHER" id="PTHR36985">
    <property type="entry name" value="TRANSLOCATION AND ASSEMBLY MODULE SUBUNIT TAMB"/>
    <property type="match status" value="1"/>
</dbReference>
<organism evidence="6 7">
    <name type="scientific">Chelatococcus albus</name>
    <dbReference type="NCBI Taxonomy" id="3047466"/>
    <lineage>
        <taxon>Bacteria</taxon>
        <taxon>Pseudomonadati</taxon>
        <taxon>Pseudomonadota</taxon>
        <taxon>Alphaproteobacteria</taxon>
        <taxon>Hyphomicrobiales</taxon>
        <taxon>Chelatococcaceae</taxon>
        <taxon>Chelatococcus</taxon>
    </lineage>
</organism>
<evidence type="ECO:0000256" key="1">
    <source>
        <dbReference type="ARBA" id="ARBA00004167"/>
    </source>
</evidence>
<dbReference type="PANTHER" id="PTHR36985:SF1">
    <property type="entry name" value="TRANSLOCATION AND ASSEMBLY MODULE SUBUNIT TAMB"/>
    <property type="match status" value="1"/>
</dbReference>
<comment type="subcellular location">
    <subcellularLocation>
        <location evidence="1">Membrane</location>
        <topology evidence="1">Single-pass membrane protein</topology>
    </subcellularLocation>
</comment>
<protein>
    <submittedName>
        <fullName evidence="6">Translocation/assembly module TamB domain-containing protein</fullName>
    </submittedName>
</protein>
<evidence type="ECO:0000259" key="5">
    <source>
        <dbReference type="Pfam" id="PF04357"/>
    </source>
</evidence>
<gene>
    <name evidence="6" type="ORF">QNA08_12985</name>
</gene>
<evidence type="ECO:0000313" key="7">
    <source>
        <dbReference type="Proteomes" id="UP001321492"/>
    </source>
</evidence>
<proteinExistence type="predicted"/>
<evidence type="ECO:0000256" key="3">
    <source>
        <dbReference type="ARBA" id="ARBA00022989"/>
    </source>
</evidence>
<evidence type="ECO:0000313" key="6">
    <source>
        <dbReference type="EMBL" id="MDJ1159153.1"/>
    </source>
</evidence>
<feature type="domain" description="Translocation and assembly module TamB C-terminal" evidence="5">
    <location>
        <begin position="1092"/>
        <end position="1443"/>
    </location>
</feature>
<keyword evidence="7" id="KW-1185">Reference proteome</keyword>
<dbReference type="InterPro" id="IPR007452">
    <property type="entry name" value="TamB_C"/>
</dbReference>
<sequence length="1443" mass="146661">MRRLRLRRPPPRRRPFRAALLTLVALVALAGAALLALTRTDAGRAEIARLVERLASGPGASLRIGRLEGAVPFDMTLRDVALADAEGTWLTVDRARLAWHPGALLSGRLDIAAVEVGRLSVARPPRAEAGPAGGPPGLPRLPLGVAVKRLGIAEIDLGAPLLGVPARLSLEGAARLLDPSEGLSAELALARIDGTEGRIDARLRFAPETQHLDMAVTASEPAGGLVSRLARLPDLPAVTLSVVGAGPLDAWRGDLALDLADKGSARGLVDLRRVGAARSLSGRLEADVGRAMPAGLAPLLDGKTTLAVDASFGDDGRVGVDHVELAAAAGMVSATGSYDRTGGALAGQVRLTVGDAHRFAALLPAAARWMSLDVDLSAGGTAKAPTVRMVASARGLAFDGERVDRLALTLGASGDGPLMAADTRFSVVLDGRAEGLASRDPALARALGGGAVLSGRGRADRTGQVEIAEARIELAALSARYAGAAGPRSVKGKVTVERADLAALRAFADRPFAGQVRLAADIDLAPDLGRLAVTLDGSVDNLRTGMAQVDGLAGPSLRLTGGLQRAMDGSFGFRNLTLDAAHARLVADGSATAARANVAARLLLPDLARLDPRLAGRGEVSATLTGSLARLDARAGVVLADARAVNRPIERLTLDLEVKDVLAAPGGTLALDGTVDGKPARGAGRFTRDAAGRTRIEGLRLDLGSVALAAEAALDAQGRATGRLSLAAGDLGDVGPLLLAELAGKLDLKADLFVVDGRQAADLRGTAERVAAFGTTLRRADVDMKGRDLLGTPTLDGRLDLAGLASGGLAVPRAAATAKGDAGGTEVVLDAVAQGIDLAARARIAPAGDGLEVALRTFSALRGADRVELAREARLTVADGGVRIAGLELRAGRGRLVVDGVAGRRLDLRAKAEALPLALADLAAPDLGLTGTLGGELSLSGEAARPDGRYRLGVEGLSSAALRGAGLRPFAVTASGTLAGGRTSVDAVIRDALNASVTLRGSAPLDTTGALDLAVAGRLDLATLNDLLADGQRAAGTAVIDLGLRGTPAAPAAQGSLRIVGGRFEDVVNGLYLDRVEATVTGSQRALTIASLSAATRNGGTIGGSGRIALDPAAGFPGQITLRAANAQLVASEITNATASLDLSVSGPLAREPKVAGRIEVANLDVNLPDRLPFSATPIAVRHVNAPPRVRARLAAEQKRAAARSRGGGALVAVLDVTVAAPSRVFVRGQGINAELGGTLAIGGTSAAPQVSGAFDMRRGTFSLLGRRLTFTRGTIGFPGGGVDPELDFLAEAPAGDVTARVAVTGRASQPKLAFSASPELPQDEVLARLLFGRPSGSLTASQTIRLAQAVAQLTGLGGRGLDDLSRSLGIDAIDIGASENGGVAVGIGKRINDNIYVGVKQGATPGSSAVTVDIDVTKNIKVQGEVGAEGKTAVGVGMEWDY</sequence>
<evidence type="ECO:0000256" key="2">
    <source>
        <dbReference type="ARBA" id="ARBA00022692"/>
    </source>
</evidence>
<dbReference type="EMBL" id="JASJEV010000007">
    <property type="protein sequence ID" value="MDJ1159153.1"/>
    <property type="molecule type" value="Genomic_DNA"/>
</dbReference>
<keyword evidence="3" id="KW-1133">Transmembrane helix</keyword>
<keyword evidence="4" id="KW-0472">Membrane</keyword>
<evidence type="ECO:0000256" key="4">
    <source>
        <dbReference type="ARBA" id="ARBA00023136"/>
    </source>
</evidence>
<keyword evidence="2" id="KW-0812">Transmembrane</keyword>
<comment type="caution">
    <text evidence="6">The sequence shown here is derived from an EMBL/GenBank/DDBJ whole genome shotgun (WGS) entry which is preliminary data.</text>
</comment>
<reference evidence="6 7" key="1">
    <citation type="submission" date="2023-05" db="EMBL/GenBank/DDBJ databases">
        <title>Chelatococcus sp. nov., a moderately thermophilic bacterium isolated from hot spring microbial mat.</title>
        <authorList>
            <person name="Hu C.-J."/>
            <person name="Li W.-J."/>
        </authorList>
    </citation>
    <scope>NUCLEOTIDE SEQUENCE [LARGE SCALE GENOMIC DNA]</scope>
    <source>
        <strain evidence="6 7">SYSU G07232</strain>
    </source>
</reference>
<dbReference type="Proteomes" id="UP001321492">
    <property type="component" value="Unassembled WGS sequence"/>
</dbReference>
<name>A0ABT7AIF2_9HYPH</name>
<dbReference type="Pfam" id="PF04357">
    <property type="entry name" value="TamB"/>
    <property type="match status" value="1"/>
</dbReference>